<evidence type="ECO:0000256" key="6">
    <source>
        <dbReference type="ARBA" id="ARBA00022927"/>
    </source>
</evidence>
<dbReference type="GeneID" id="60807468"/>
<dbReference type="PANTHER" id="PTHR33909">
    <property type="entry name" value="SEC TRANSLOCON ACCESSORY COMPLEX SUBUNIT YAJC"/>
    <property type="match status" value="1"/>
</dbReference>
<evidence type="ECO:0000256" key="5">
    <source>
        <dbReference type="ARBA" id="ARBA00022692"/>
    </source>
</evidence>
<evidence type="ECO:0000256" key="4">
    <source>
        <dbReference type="ARBA" id="ARBA00022475"/>
    </source>
</evidence>
<evidence type="ECO:0000256" key="2">
    <source>
        <dbReference type="ARBA" id="ARBA00006742"/>
    </source>
</evidence>
<feature type="compositionally biased region" description="Low complexity" evidence="10">
    <location>
        <begin position="116"/>
        <end position="132"/>
    </location>
</feature>
<dbReference type="GO" id="GO:0015031">
    <property type="term" value="P:protein transport"/>
    <property type="evidence" value="ECO:0007669"/>
    <property type="project" value="UniProtKB-KW"/>
</dbReference>
<keyword evidence="8" id="KW-0811">Translocation</keyword>
<evidence type="ECO:0000256" key="10">
    <source>
        <dbReference type="SAM" id="MobiDB-lite"/>
    </source>
</evidence>
<name>A0A8H9Y829_9CORY</name>
<dbReference type="GO" id="GO:0005886">
    <property type="term" value="C:plasma membrane"/>
    <property type="evidence" value="ECO:0007669"/>
    <property type="project" value="UniProtKB-SubCell"/>
</dbReference>
<evidence type="ECO:0000256" key="3">
    <source>
        <dbReference type="ARBA" id="ARBA00022448"/>
    </source>
</evidence>
<dbReference type="InterPro" id="IPR003849">
    <property type="entry name" value="Preprotein_translocase_YajC"/>
</dbReference>
<reference evidence="11" key="1">
    <citation type="submission" date="2020-08" db="EMBL/GenBank/DDBJ databases">
        <title>Sequencing the genomes of 1000 actinobacteria strains.</title>
        <authorList>
            <person name="Klenk H.-P."/>
        </authorList>
    </citation>
    <scope>NUCLEOTIDE SEQUENCE</scope>
    <source>
        <strain evidence="11">DSM 20582</strain>
    </source>
</reference>
<organism evidence="11 12">
    <name type="scientific">Corynebacterium bovis DSM 20582 = CIP 54.80</name>
    <dbReference type="NCBI Taxonomy" id="927655"/>
    <lineage>
        <taxon>Bacteria</taxon>
        <taxon>Bacillati</taxon>
        <taxon>Actinomycetota</taxon>
        <taxon>Actinomycetes</taxon>
        <taxon>Mycobacteriales</taxon>
        <taxon>Corynebacteriaceae</taxon>
        <taxon>Corynebacterium</taxon>
    </lineage>
</organism>
<keyword evidence="6" id="KW-0653">Protein transport</keyword>
<feature type="compositionally biased region" description="Basic and acidic residues" evidence="10">
    <location>
        <begin position="137"/>
        <end position="148"/>
    </location>
</feature>
<keyword evidence="4" id="KW-1003">Cell membrane</keyword>
<evidence type="ECO:0000256" key="1">
    <source>
        <dbReference type="ARBA" id="ARBA00004162"/>
    </source>
</evidence>
<evidence type="ECO:0000313" key="12">
    <source>
        <dbReference type="Proteomes" id="UP000612712"/>
    </source>
</evidence>
<dbReference type="AlphaFoldDB" id="A0A8H9Y829"/>
<keyword evidence="9" id="KW-0472">Membrane</keyword>
<dbReference type="PANTHER" id="PTHR33909:SF1">
    <property type="entry name" value="SEC TRANSLOCON ACCESSORY COMPLEX SUBUNIT YAJC"/>
    <property type="match status" value="1"/>
</dbReference>
<dbReference type="SMART" id="SM01323">
    <property type="entry name" value="YajC"/>
    <property type="match status" value="1"/>
</dbReference>
<dbReference type="RefSeq" id="WP_010272581.1">
    <property type="nucleotide sequence ID" value="NZ_AENJ01000336.1"/>
</dbReference>
<evidence type="ECO:0000256" key="9">
    <source>
        <dbReference type="ARBA" id="ARBA00023136"/>
    </source>
</evidence>
<dbReference type="Pfam" id="PF02699">
    <property type="entry name" value="YajC"/>
    <property type="match status" value="1"/>
</dbReference>
<dbReference type="NCBIfam" id="TIGR00739">
    <property type="entry name" value="yajC"/>
    <property type="match status" value="1"/>
</dbReference>
<sequence length="168" mass="17780">MEFILIVLIILVFLGIPLMQVRKQSRQLKTIREFQSQLREGMIVQTTSGLRGVVTYVGEHTVDLEIAPSVVTTWDRAAVLKLIDDAGATGIDAGAPVAPAETPGENPGETPDTDVARGTAGTGDADTADGTAEPVVIDERPRDVDPTTRDAGSTRPDDLPGTGGQHRP</sequence>
<comment type="similarity">
    <text evidence="2">Belongs to the YajC family.</text>
</comment>
<proteinExistence type="inferred from homology"/>
<keyword evidence="5" id="KW-0812">Transmembrane</keyword>
<dbReference type="Proteomes" id="UP000612712">
    <property type="component" value="Unassembled WGS sequence"/>
</dbReference>
<accession>A0A8H9Y829</accession>
<evidence type="ECO:0000256" key="8">
    <source>
        <dbReference type="ARBA" id="ARBA00023010"/>
    </source>
</evidence>
<feature type="region of interest" description="Disordered" evidence="10">
    <location>
        <begin position="89"/>
        <end position="168"/>
    </location>
</feature>
<comment type="caution">
    <text evidence="11">The sequence shown here is derived from an EMBL/GenBank/DDBJ whole genome shotgun (WGS) entry which is preliminary data.</text>
</comment>
<evidence type="ECO:0000256" key="7">
    <source>
        <dbReference type="ARBA" id="ARBA00022989"/>
    </source>
</evidence>
<protein>
    <submittedName>
        <fullName evidence="11">Preprotein translocase subunit YajC</fullName>
    </submittedName>
</protein>
<dbReference type="EMBL" id="JACHWT010000007">
    <property type="protein sequence ID" value="MBB3116494.1"/>
    <property type="molecule type" value="Genomic_DNA"/>
</dbReference>
<keyword evidence="3" id="KW-0813">Transport</keyword>
<comment type="subcellular location">
    <subcellularLocation>
        <location evidence="1">Cell membrane</location>
        <topology evidence="1">Single-pass membrane protein</topology>
    </subcellularLocation>
</comment>
<keyword evidence="7" id="KW-1133">Transmembrane helix</keyword>
<evidence type="ECO:0000313" key="11">
    <source>
        <dbReference type="EMBL" id="MBB3116494.1"/>
    </source>
</evidence>
<gene>
    <name evidence="11" type="ORF">FHU32_001733</name>
</gene>